<reference evidence="3" key="1">
    <citation type="submission" date="2021-07" db="EMBL/GenBank/DDBJ databases">
        <title>Genomic diversity and antimicrobial resistance of Prevotella spp. isolated from chronic lung disease airways.</title>
        <authorList>
            <person name="Webb K.A."/>
            <person name="Olagoke O.S."/>
            <person name="Baird T."/>
            <person name="Neill J."/>
            <person name="Pham A."/>
            <person name="Wells T.J."/>
            <person name="Ramsay K.A."/>
            <person name="Bell S.C."/>
            <person name="Sarovich D.S."/>
            <person name="Price E.P."/>
        </authorList>
    </citation>
    <scope>NUCLEOTIDE SEQUENCE</scope>
    <source>
        <strain evidence="3">SCHI0047.S.3</strain>
    </source>
</reference>
<organism evidence="3 4">
    <name type="scientific">Segatella salivae</name>
    <dbReference type="NCBI Taxonomy" id="228604"/>
    <lineage>
        <taxon>Bacteria</taxon>
        <taxon>Pseudomonadati</taxon>
        <taxon>Bacteroidota</taxon>
        <taxon>Bacteroidia</taxon>
        <taxon>Bacteroidales</taxon>
        <taxon>Prevotellaceae</taxon>
        <taxon>Segatella</taxon>
    </lineage>
</organism>
<feature type="transmembrane region" description="Helical" evidence="1">
    <location>
        <begin position="152"/>
        <end position="172"/>
    </location>
</feature>
<evidence type="ECO:0000259" key="2">
    <source>
        <dbReference type="Pfam" id="PF01757"/>
    </source>
</evidence>
<feature type="transmembrane region" description="Helical" evidence="1">
    <location>
        <begin position="53"/>
        <end position="75"/>
    </location>
</feature>
<protein>
    <submittedName>
        <fullName evidence="3">Acyltransferase</fullName>
    </submittedName>
</protein>
<keyword evidence="1" id="KW-0812">Transmembrane</keyword>
<dbReference type="RefSeq" id="WP_219427516.1">
    <property type="nucleotide sequence ID" value="NZ_JAHXRD010000005.1"/>
</dbReference>
<dbReference type="Pfam" id="PF01757">
    <property type="entry name" value="Acyl_transf_3"/>
    <property type="match status" value="1"/>
</dbReference>
<keyword evidence="1" id="KW-0472">Membrane</keyword>
<proteinExistence type="predicted"/>
<keyword evidence="3" id="KW-0012">Acyltransferase</keyword>
<evidence type="ECO:0000313" key="3">
    <source>
        <dbReference type="EMBL" id="MBW4866961.1"/>
    </source>
</evidence>
<feature type="transmembrane region" description="Helical" evidence="1">
    <location>
        <begin position="307"/>
        <end position="328"/>
    </location>
</feature>
<dbReference type="Proteomes" id="UP001196873">
    <property type="component" value="Unassembled WGS sequence"/>
</dbReference>
<comment type="caution">
    <text evidence="3">The sequence shown here is derived from an EMBL/GenBank/DDBJ whole genome shotgun (WGS) entry which is preliminary data.</text>
</comment>
<dbReference type="GO" id="GO:0016747">
    <property type="term" value="F:acyltransferase activity, transferring groups other than amino-acyl groups"/>
    <property type="evidence" value="ECO:0007669"/>
    <property type="project" value="InterPro"/>
</dbReference>
<dbReference type="InterPro" id="IPR002656">
    <property type="entry name" value="Acyl_transf_3_dom"/>
</dbReference>
<accession>A0AAW4NPT9</accession>
<feature type="transmembrane region" description="Helical" evidence="1">
    <location>
        <begin position="178"/>
        <end position="196"/>
    </location>
</feature>
<feature type="transmembrane region" description="Helical" evidence="1">
    <location>
        <begin position="12"/>
        <end position="33"/>
    </location>
</feature>
<sequence>MERIITKNKQRVSSFELLRILCMLFVIGGHLIGKGMQITYDSTLYGGGEDYSLSRLLYSFCIVAVSTFVLISGYFSIKFNWRKIIKIWFSVLFFSWLIADYMVIGQNNIKGSLPYFMPIISNEFWFISCYFVLCGVSPLLNRLVDNLSKKNFKYLLLCCLVVFYGWATFNYIFNFRQFVPDFGGGIINFSILYLIGRYIRLYGIKGHSFFFWMCCFVGNTILMVILELVYSSILHFGFTSFENIDTVFVVANSVFLFMAFKNLSFHNYYINKLATYCLAVYIIHFNNVSMPFLTNFFGLRNLHGINILWSVLFIPPIVYLVCVVIEYMRRIMFDRIENYILDIITQKWKLN</sequence>
<dbReference type="AlphaFoldDB" id="A0AAW4NPT9"/>
<feature type="transmembrane region" description="Helical" evidence="1">
    <location>
        <begin position="124"/>
        <end position="140"/>
    </location>
</feature>
<evidence type="ECO:0000256" key="1">
    <source>
        <dbReference type="SAM" id="Phobius"/>
    </source>
</evidence>
<feature type="transmembrane region" description="Helical" evidence="1">
    <location>
        <begin position="208"/>
        <end position="230"/>
    </location>
</feature>
<feature type="transmembrane region" description="Helical" evidence="1">
    <location>
        <begin position="87"/>
        <end position="104"/>
    </location>
</feature>
<name>A0AAW4NPT9_9BACT</name>
<feature type="domain" description="Acyltransferase 3" evidence="2">
    <location>
        <begin position="14"/>
        <end position="325"/>
    </location>
</feature>
<dbReference type="EMBL" id="JAHXRF010000029">
    <property type="protein sequence ID" value="MBW4866961.1"/>
    <property type="molecule type" value="Genomic_DNA"/>
</dbReference>
<evidence type="ECO:0000313" key="4">
    <source>
        <dbReference type="Proteomes" id="UP001196873"/>
    </source>
</evidence>
<keyword evidence="3" id="KW-0808">Transferase</keyword>
<keyword evidence="1" id="KW-1133">Transmembrane helix</keyword>
<gene>
    <name evidence="3" type="ORF">KZY68_13325</name>
</gene>
<feature type="transmembrane region" description="Helical" evidence="1">
    <location>
        <begin position="236"/>
        <end position="257"/>
    </location>
</feature>